<protein>
    <submittedName>
        <fullName evidence="1">Transposase</fullName>
    </submittedName>
</protein>
<proteinExistence type="predicted"/>
<organism evidence="1 2">
    <name type="scientific">Streptomyces guryensis</name>
    <dbReference type="NCBI Taxonomy" id="2886947"/>
    <lineage>
        <taxon>Bacteria</taxon>
        <taxon>Bacillati</taxon>
        <taxon>Actinomycetota</taxon>
        <taxon>Actinomycetes</taxon>
        <taxon>Kitasatosporales</taxon>
        <taxon>Streptomycetaceae</taxon>
        <taxon>Streptomyces</taxon>
    </lineage>
</organism>
<accession>A0A9Q3VZ90</accession>
<evidence type="ECO:0000313" key="2">
    <source>
        <dbReference type="Proteomes" id="UP001108029"/>
    </source>
</evidence>
<evidence type="ECO:0000313" key="1">
    <source>
        <dbReference type="EMBL" id="MCD9880343.1"/>
    </source>
</evidence>
<keyword evidence="2" id="KW-1185">Reference proteome</keyword>
<comment type="caution">
    <text evidence="1">The sequence shown here is derived from an EMBL/GenBank/DDBJ whole genome shotgun (WGS) entry which is preliminary data.</text>
</comment>
<gene>
    <name evidence="1" type="ORF">LJ657_43690</name>
</gene>
<name>A0A9Q3VZ90_9ACTN</name>
<sequence>MAGGDLAGGKTLRAATGAFVCFEDEAGVTGRPPKGRTWGRRGITPRVRVSGRGRGRLSVAGLLCFRPGLPARLCYRLRRHTGRKGERRSLGETAYIRLVDGAHQLLKAPLIVVWDRLSTTSPRRCRHSLPSGSG</sequence>
<dbReference type="AlphaFoldDB" id="A0A9Q3VZ90"/>
<dbReference type="EMBL" id="JAJSBI010000039">
    <property type="protein sequence ID" value="MCD9880343.1"/>
    <property type="molecule type" value="Genomic_DNA"/>
</dbReference>
<reference evidence="1" key="1">
    <citation type="submission" date="2021-12" db="EMBL/GenBank/DDBJ databases">
        <authorList>
            <person name="Lee J.-H."/>
            <person name="Kim S.-B."/>
        </authorList>
    </citation>
    <scope>NUCLEOTIDE SEQUENCE</scope>
    <source>
        <strain evidence="1">NR30</strain>
    </source>
</reference>
<dbReference type="Proteomes" id="UP001108029">
    <property type="component" value="Unassembled WGS sequence"/>
</dbReference>